<keyword evidence="9" id="KW-0547">Nucleotide-binding</keyword>
<evidence type="ECO:0000256" key="12">
    <source>
        <dbReference type="ARBA" id="ARBA00022842"/>
    </source>
</evidence>
<dbReference type="EC" id="2.7.1.40" evidence="5 15"/>
<keyword evidence="8" id="KW-0479">Metal-binding</keyword>
<dbReference type="Gene3D" id="3.20.20.60">
    <property type="entry name" value="Phosphoenolpyruvate-binding domains"/>
    <property type="match status" value="1"/>
</dbReference>
<dbReference type="InterPro" id="IPR011037">
    <property type="entry name" value="Pyrv_Knase-like_insert_dom_sf"/>
</dbReference>
<evidence type="ECO:0000256" key="7">
    <source>
        <dbReference type="ARBA" id="ARBA00022679"/>
    </source>
</evidence>
<name>A0A6C0GD02_9BACT</name>
<dbReference type="PROSITE" id="PS00110">
    <property type="entry name" value="PYRUVATE_KINASE"/>
    <property type="match status" value="1"/>
</dbReference>
<dbReference type="FunFam" id="3.20.20.60:FF:000025">
    <property type="entry name" value="Pyruvate kinase"/>
    <property type="match status" value="1"/>
</dbReference>
<dbReference type="InterPro" id="IPR015793">
    <property type="entry name" value="Pyrv_Knase_brl"/>
</dbReference>
<evidence type="ECO:0000256" key="13">
    <source>
        <dbReference type="ARBA" id="ARBA00023152"/>
    </source>
</evidence>
<dbReference type="Gene3D" id="3.40.1380.20">
    <property type="entry name" value="Pyruvate kinase, C-terminal domain"/>
    <property type="match status" value="1"/>
</dbReference>
<reference evidence="19 20" key="1">
    <citation type="submission" date="2020-01" db="EMBL/GenBank/DDBJ databases">
        <authorList>
            <person name="Kim M.K."/>
        </authorList>
    </citation>
    <scope>NUCLEOTIDE SEQUENCE [LARGE SCALE GENOMIC DNA]</scope>
    <source>
        <strain evidence="19 20">172606-1</strain>
    </source>
</reference>
<dbReference type="Pfam" id="PF02887">
    <property type="entry name" value="PK_C"/>
    <property type="match status" value="1"/>
</dbReference>
<dbReference type="GO" id="GO:0016301">
    <property type="term" value="F:kinase activity"/>
    <property type="evidence" value="ECO:0007669"/>
    <property type="project" value="UniProtKB-KW"/>
</dbReference>
<dbReference type="SUPFAM" id="SSF51621">
    <property type="entry name" value="Phosphoenolpyruvate/pyruvate domain"/>
    <property type="match status" value="1"/>
</dbReference>
<evidence type="ECO:0000256" key="14">
    <source>
        <dbReference type="ARBA" id="ARBA00023317"/>
    </source>
</evidence>
<evidence type="ECO:0000256" key="3">
    <source>
        <dbReference type="ARBA" id="ARBA00004997"/>
    </source>
</evidence>
<evidence type="ECO:0000259" key="18">
    <source>
        <dbReference type="Pfam" id="PF02887"/>
    </source>
</evidence>
<evidence type="ECO:0000256" key="16">
    <source>
        <dbReference type="RuleBase" id="RU000504"/>
    </source>
</evidence>
<dbReference type="InterPro" id="IPR018209">
    <property type="entry name" value="Pyrv_Knase_AS"/>
</dbReference>
<accession>A0A6C0GD02</accession>
<dbReference type="SUPFAM" id="SSF50800">
    <property type="entry name" value="PK beta-barrel domain-like"/>
    <property type="match status" value="1"/>
</dbReference>
<dbReference type="UniPathway" id="UPA00109">
    <property type="reaction ID" value="UER00188"/>
</dbReference>
<evidence type="ECO:0000256" key="1">
    <source>
        <dbReference type="ARBA" id="ARBA00001946"/>
    </source>
</evidence>
<dbReference type="GO" id="GO:0000287">
    <property type="term" value="F:magnesium ion binding"/>
    <property type="evidence" value="ECO:0007669"/>
    <property type="project" value="UniProtKB-UniRule"/>
</dbReference>
<keyword evidence="14 19" id="KW-0670">Pyruvate</keyword>
<keyword evidence="10 16" id="KW-0418">Kinase</keyword>
<comment type="pathway">
    <text evidence="3 16">Carbohydrate degradation; glycolysis; pyruvate from D-glyceraldehyde 3-phosphate: step 5/5.</text>
</comment>
<dbReference type="GO" id="GO:0005524">
    <property type="term" value="F:ATP binding"/>
    <property type="evidence" value="ECO:0007669"/>
    <property type="project" value="UniProtKB-KW"/>
</dbReference>
<dbReference type="SUPFAM" id="SSF52935">
    <property type="entry name" value="PK C-terminal domain-like"/>
    <property type="match status" value="1"/>
</dbReference>
<comment type="cofactor">
    <cofactor evidence="1">
        <name>Mg(2+)</name>
        <dbReference type="ChEBI" id="CHEBI:18420"/>
    </cofactor>
</comment>
<dbReference type="PRINTS" id="PR01050">
    <property type="entry name" value="PYRUVTKNASE"/>
</dbReference>
<keyword evidence="12 16" id="KW-0460">Magnesium</keyword>
<evidence type="ECO:0000313" key="20">
    <source>
        <dbReference type="Proteomes" id="UP000480178"/>
    </source>
</evidence>
<evidence type="ECO:0000256" key="11">
    <source>
        <dbReference type="ARBA" id="ARBA00022840"/>
    </source>
</evidence>
<evidence type="ECO:0000256" key="2">
    <source>
        <dbReference type="ARBA" id="ARBA00001958"/>
    </source>
</evidence>
<keyword evidence="20" id="KW-1185">Reference proteome</keyword>
<dbReference type="InterPro" id="IPR015795">
    <property type="entry name" value="Pyrv_Knase_C"/>
</dbReference>
<evidence type="ECO:0000256" key="15">
    <source>
        <dbReference type="NCBIfam" id="TIGR01064"/>
    </source>
</evidence>
<evidence type="ECO:0000256" key="10">
    <source>
        <dbReference type="ARBA" id="ARBA00022777"/>
    </source>
</evidence>
<dbReference type="NCBIfam" id="NF004978">
    <property type="entry name" value="PRK06354.1"/>
    <property type="match status" value="1"/>
</dbReference>
<evidence type="ECO:0000313" key="19">
    <source>
        <dbReference type="EMBL" id="QHT65734.1"/>
    </source>
</evidence>
<dbReference type="FunFam" id="2.40.33.10:FF:000001">
    <property type="entry name" value="Pyruvate kinase"/>
    <property type="match status" value="1"/>
</dbReference>
<dbReference type="InterPro" id="IPR036918">
    <property type="entry name" value="Pyrv_Knase_C_sf"/>
</dbReference>
<evidence type="ECO:0000256" key="8">
    <source>
        <dbReference type="ARBA" id="ARBA00022723"/>
    </source>
</evidence>
<sequence>MKIHFNKTKVLATVGPACNKKEQLLELIHAGVDVFRLNFSHGSHEEHAKVIEYVRELNKEHKLNIGLLQDLQGPKIRTREVENNGVMLEKGKKLVLTPEKLVGNAERISTTYIEMADDVKVGDMILVDDGKIELKVTEVKGSDVITEVVYGGILKSKKGINLPNTKVSIPALTEKDREDLIFGLEQNLDWIALSFVRTAEEVLELKDIIKQKGRTAKVVSKIEKPEAITNIDAIIAASDALMVARGDLGVEVPMEQVPMIQKMIVQKCNQLAKPVIIATQMLESMITNPRPTRAEINDIANSVIDGADTLMLSAESASGMYPVLAVKSMTETIRQVEESAEIYYKNHAYVMKLRDENFNNNNVVVSACRLARDTGAKAIVGMTSSGYTAFRISSHRPKSNIFVFTSNQSLLNQLSLLWGVRAIYYDKSNSTDETFQDITRILKENHQINVGDVLVHTVSMPIGKKQRTNTIKLSVVE</sequence>
<feature type="domain" description="Pyruvate kinase barrel" evidence="17">
    <location>
        <begin position="6"/>
        <end position="326"/>
    </location>
</feature>
<evidence type="ECO:0000259" key="17">
    <source>
        <dbReference type="Pfam" id="PF00224"/>
    </source>
</evidence>
<dbReference type="InterPro" id="IPR015806">
    <property type="entry name" value="Pyrv_Knase_insert_dom_sf"/>
</dbReference>
<proteinExistence type="inferred from homology"/>
<dbReference type="PANTHER" id="PTHR11817">
    <property type="entry name" value="PYRUVATE KINASE"/>
    <property type="match status" value="1"/>
</dbReference>
<dbReference type="KEGG" id="rhoz:GXP67_03155"/>
<gene>
    <name evidence="19" type="primary">pyk</name>
    <name evidence="19" type="ORF">GXP67_03155</name>
</gene>
<dbReference type="Proteomes" id="UP000480178">
    <property type="component" value="Chromosome"/>
</dbReference>
<comment type="cofactor">
    <cofactor evidence="2">
        <name>K(+)</name>
        <dbReference type="ChEBI" id="CHEBI:29103"/>
    </cofactor>
</comment>
<dbReference type="InterPro" id="IPR040442">
    <property type="entry name" value="Pyrv_kinase-like_dom_sf"/>
</dbReference>
<protein>
    <recommendedName>
        <fullName evidence="6 15">Pyruvate kinase</fullName>
        <ecNumber evidence="5 15">2.7.1.40</ecNumber>
    </recommendedName>
</protein>
<dbReference type="Pfam" id="PF00224">
    <property type="entry name" value="PK"/>
    <property type="match status" value="1"/>
</dbReference>
<dbReference type="Gene3D" id="2.40.33.10">
    <property type="entry name" value="PK beta-barrel domain-like"/>
    <property type="match status" value="1"/>
</dbReference>
<evidence type="ECO:0000256" key="6">
    <source>
        <dbReference type="ARBA" id="ARBA00018587"/>
    </source>
</evidence>
<dbReference type="NCBIfam" id="NF004491">
    <property type="entry name" value="PRK05826.1"/>
    <property type="match status" value="1"/>
</dbReference>
<keyword evidence="11" id="KW-0067">ATP-binding</keyword>
<evidence type="ECO:0000256" key="5">
    <source>
        <dbReference type="ARBA" id="ARBA00012142"/>
    </source>
</evidence>
<dbReference type="GO" id="GO:0030955">
    <property type="term" value="F:potassium ion binding"/>
    <property type="evidence" value="ECO:0007669"/>
    <property type="project" value="UniProtKB-UniRule"/>
</dbReference>
<dbReference type="EMBL" id="CP048222">
    <property type="protein sequence ID" value="QHT65734.1"/>
    <property type="molecule type" value="Genomic_DNA"/>
</dbReference>
<keyword evidence="7 16" id="KW-0808">Transferase</keyword>
<dbReference type="RefSeq" id="WP_162441814.1">
    <property type="nucleotide sequence ID" value="NZ_CP048222.1"/>
</dbReference>
<dbReference type="AlphaFoldDB" id="A0A6C0GD02"/>
<dbReference type="NCBIfam" id="TIGR01064">
    <property type="entry name" value="pyruv_kin"/>
    <property type="match status" value="1"/>
</dbReference>
<dbReference type="InterPro" id="IPR015813">
    <property type="entry name" value="Pyrv/PenolPyrv_kinase-like_dom"/>
</dbReference>
<evidence type="ECO:0000256" key="9">
    <source>
        <dbReference type="ARBA" id="ARBA00022741"/>
    </source>
</evidence>
<evidence type="ECO:0000256" key="4">
    <source>
        <dbReference type="ARBA" id="ARBA00008663"/>
    </source>
</evidence>
<dbReference type="GO" id="GO:0004743">
    <property type="term" value="F:pyruvate kinase activity"/>
    <property type="evidence" value="ECO:0007669"/>
    <property type="project" value="UniProtKB-UniRule"/>
</dbReference>
<comment type="catalytic activity">
    <reaction evidence="16">
        <text>pyruvate + ATP = phosphoenolpyruvate + ADP + H(+)</text>
        <dbReference type="Rhea" id="RHEA:18157"/>
        <dbReference type="ChEBI" id="CHEBI:15361"/>
        <dbReference type="ChEBI" id="CHEBI:15378"/>
        <dbReference type="ChEBI" id="CHEBI:30616"/>
        <dbReference type="ChEBI" id="CHEBI:58702"/>
        <dbReference type="ChEBI" id="CHEBI:456216"/>
        <dbReference type="EC" id="2.7.1.40"/>
    </reaction>
</comment>
<keyword evidence="13 16" id="KW-0324">Glycolysis</keyword>
<feature type="domain" description="Pyruvate kinase C-terminal" evidence="18">
    <location>
        <begin position="362"/>
        <end position="472"/>
    </location>
</feature>
<organism evidence="19 20">
    <name type="scientific">Rhodocytophaga rosea</name>
    <dbReference type="NCBI Taxonomy" id="2704465"/>
    <lineage>
        <taxon>Bacteria</taxon>
        <taxon>Pseudomonadati</taxon>
        <taxon>Bacteroidota</taxon>
        <taxon>Cytophagia</taxon>
        <taxon>Cytophagales</taxon>
        <taxon>Rhodocytophagaceae</taxon>
        <taxon>Rhodocytophaga</taxon>
    </lineage>
</organism>
<comment type="similarity">
    <text evidence="4 16">Belongs to the pyruvate kinase family.</text>
</comment>
<dbReference type="InterPro" id="IPR001697">
    <property type="entry name" value="Pyr_Knase"/>
</dbReference>